<dbReference type="Proteomes" id="UP000035489">
    <property type="component" value="Unassembled WGS sequence"/>
</dbReference>
<comment type="caution">
    <text evidence="1">The sequence shown here is derived from an EMBL/GenBank/DDBJ whole genome shotgun (WGS) entry which is preliminary data.</text>
</comment>
<organism evidence="1 2">
    <name type="scientific">Microvirga vignae</name>
    <dbReference type="NCBI Taxonomy" id="1225564"/>
    <lineage>
        <taxon>Bacteria</taxon>
        <taxon>Pseudomonadati</taxon>
        <taxon>Pseudomonadota</taxon>
        <taxon>Alphaproteobacteria</taxon>
        <taxon>Hyphomicrobiales</taxon>
        <taxon>Methylobacteriaceae</taxon>
        <taxon>Microvirga</taxon>
    </lineage>
</organism>
<name>A0A0H1R8F5_9HYPH</name>
<dbReference type="AlphaFoldDB" id="A0A0H1R8F5"/>
<evidence type="ECO:0000313" key="1">
    <source>
        <dbReference type="EMBL" id="KLK91329.1"/>
    </source>
</evidence>
<dbReference type="PATRIC" id="fig|1225564.3.peg.5539"/>
<dbReference type="OrthoDB" id="8019517at2"/>
<dbReference type="EMBL" id="LCYG01000056">
    <property type="protein sequence ID" value="KLK91329.1"/>
    <property type="molecule type" value="Genomic_DNA"/>
</dbReference>
<accession>A0A0H1R8F5</accession>
<protein>
    <submittedName>
        <fullName evidence="1">Uncharacterized protein</fullName>
    </submittedName>
</protein>
<keyword evidence="2" id="KW-1185">Reference proteome</keyword>
<evidence type="ECO:0000313" key="2">
    <source>
        <dbReference type="Proteomes" id="UP000035489"/>
    </source>
</evidence>
<dbReference type="RefSeq" id="WP_047190960.1">
    <property type="nucleotide sequence ID" value="NZ_LCYG01000056.1"/>
</dbReference>
<sequence>MKLYRLNVTADGEPTAIFALAKDVDSLLHTLEYEDQGDADEESLLPYFDGDKKPRMIRSLDEVPEDFLDFICLGDNPDGYTVAEFLEQET</sequence>
<gene>
    <name evidence="1" type="ORF">AA309_20990</name>
</gene>
<proteinExistence type="predicted"/>
<reference evidence="1 2" key="1">
    <citation type="submission" date="2015-05" db="EMBL/GenBank/DDBJ databases">
        <title>Draft genome sequence of Microvirga vignae strain BR3299, a novel nitrogen fixing bacteria isolated from Brazil semi-aired region.</title>
        <authorList>
            <person name="Zilli J.E."/>
            <person name="Passos S.R."/>
            <person name="Leite J."/>
            <person name="Baldani J.I."/>
            <person name="Xavier G.R."/>
            <person name="Rumjaneck N.G."/>
            <person name="Simoes-Araujo J.L."/>
        </authorList>
    </citation>
    <scope>NUCLEOTIDE SEQUENCE [LARGE SCALE GENOMIC DNA]</scope>
    <source>
        <strain evidence="1 2">BR3299</strain>
    </source>
</reference>